<dbReference type="PANTHER" id="PTHR43434">
    <property type="entry name" value="PHOSPHOGLYCOLATE PHOSPHATASE"/>
    <property type="match status" value="1"/>
</dbReference>
<comment type="similarity">
    <text evidence="3">Belongs to the HAD-like hydrolase superfamily. CbbY/CbbZ/Gph/YieH family.</text>
</comment>
<dbReference type="SFLD" id="SFLDG01129">
    <property type="entry name" value="C1.5:_HAD__Beta-PGM__Phosphata"/>
    <property type="match status" value="1"/>
</dbReference>
<evidence type="ECO:0000256" key="2">
    <source>
        <dbReference type="ARBA" id="ARBA00004818"/>
    </source>
</evidence>
<evidence type="ECO:0000313" key="5">
    <source>
        <dbReference type="EMBL" id="RRH72606.1"/>
    </source>
</evidence>
<organism evidence="5 6">
    <name type="scientific">Falsigemmobacter faecalis</name>
    <dbReference type="NCBI Taxonomy" id="2488730"/>
    <lineage>
        <taxon>Bacteria</taxon>
        <taxon>Pseudomonadati</taxon>
        <taxon>Pseudomonadota</taxon>
        <taxon>Alphaproteobacteria</taxon>
        <taxon>Rhodobacterales</taxon>
        <taxon>Paracoccaceae</taxon>
        <taxon>Falsigemmobacter</taxon>
    </lineage>
</organism>
<keyword evidence="5" id="KW-0378">Hydrolase</keyword>
<protein>
    <recommendedName>
        <fullName evidence="4">phosphoglycolate phosphatase</fullName>
        <ecNumber evidence="4">3.1.3.18</ecNumber>
    </recommendedName>
</protein>
<dbReference type="GO" id="GO:0006281">
    <property type="term" value="P:DNA repair"/>
    <property type="evidence" value="ECO:0007669"/>
    <property type="project" value="TreeGrafter"/>
</dbReference>
<dbReference type="Pfam" id="PF13419">
    <property type="entry name" value="HAD_2"/>
    <property type="match status" value="1"/>
</dbReference>
<dbReference type="PRINTS" id="PR00413">
    <property type="entry name" value="HADHALOGNASE"/>
</dbReference>
<dbReference type="EMBL" id="RRAZ01000022">
    <property type="protein sequence ID" value="RRH72606.1"/>
    <property type="molecule type" value="Genomic_DNA"/>
</dbReference>
<dbReference type="GO" id="GO:0008967">
    <property type="term" value="F:phosphoglycolate phosphatase activity"/>
    <property type="evidence" value="ECO:0007669"/>
    <property type="project" value="UniProtKB-EC"/>
</dbReference>
<dbReference type="Gene3D" id="3.40.50.1000">
    <property type="entry name" value="HAD superfamily/HAD-like"/>
    <property type="match status" value="1"/>
</dbReference>
<dbReference type="OrthoDB" id="9793014at2"/>
<dbReference type="PANTHER" id="PTHR43434:SF1">
    <property type="entry name" value="PHOSPHOGLYCOLATE PHOSPHATASE"/>
    <property type="match status" value="1"/>
</dbReference>
<dbReference type="SFLD" id="SFLDS00003">
    <property type="entry name" value="Haloacid_Dehalogenase"/>
    <property type="match status" value="1"/>
</dbReference>
<gene>
    <name evidence="5" type="ORF">EG244_14315</name>
</gene>
<dbReference type="InterPro" id="IPR023198">
    <property type="entry name" value="PGP-like_dom2"/>
</dbReference>
<accession>A0A3P3DG18</accession>
<dbReference type="InterPro" id="IPR050155">
    <property type="entry name" value="HAD-like_hydrolase_sf"/>
</dbReference>
<dbReference type="GO" id="GO:0005829">
    <property type="term" value="C:cytosol"/>
    <property type="evidence" value="ECO:0007669"/>
    <property type="project" value="TreeGrafter"/>
</dbReference>
<dbReference type="SUPFAM" id="SSF56784">
    <property type="entry name" value="HAD-like"/>
    <property type="match status" value="1"/>
</dbReference>
<evidence type="ECO:0000256" key="3">
    <source>
        <dbReference type="ARBA" id="ARBA00006171"/>
    </source>
</evidence>
<comment type="caution">
    <text evidence="5">The sequence shown here is derived from an EMBL/GenBank/DDBJ whole genome shotgun (WGS) entry which is preliminary data.</text>
</comment>
<sequence length="222" mass="23497">MRSVIFDLDGTLADTAADLLAAANQAFDLAGHGRPLTAADAPVAGFGSRAMLKHGAARLNLGWGDGDLDRWQPVLLAAYEAEICAQTRFFPEAESTIEALKREGWRIGICTNKPIDLAEKLLLALGTRDLFDAVVGANTLPVRKPDPAPLWHAIELAGGRRDRAVLVGDTITDRKTGANAGVPVILVTMGPEGDLVRDMAPEGVITAYPELPGLLSQLCPAV</sequence>
<dbReference type="RefSeq" id="WP_124965675.1">
    <property type="nucleotide sequence ID" value="NZ_RRAZ01000022.1"/>
</dbReference>
<dbReference type="InterPro" id="IPR041492">
    <property type="entry name" value="HAD_2"/>
</dbReference>
<reference evidence="5 6" key="1">
    <citation type="submission" date="2018-11" db="EMBL/GenBank/DDBJ databases">
        <title>Gemmobacter sp. nov., YIM 102744-1 draft genome.</title>
        <authorList>
            <person name="Li G."/>
            <person name="Jiang Y."/>
        </authorList>
    </citation>
    <scope>NUCLEOTIDE SEQUENCE [LARGE SCALE GENOMIC DNA]</scope>
    <source>
        <strain evidence="5 6">YIM 102744-1</strain>
    </source>
</reference>
<keyword evidence="6" id="KW-1185">Reference proteome</keyword>
<dbReference type="Gene3D" id="1.10.150.240">
    <property type="entry name" value="Putative phosphatase, domain 2"/>
    <property type="match status" value="1"/>
</dbReference>
<dbReference type="AlphaFoldDB" id="A0A3P3DG18"/>
<proteinExistence type="inferred from homology"/>
<dbReference type="InterPro" id="IPR036412">
    <property type="entry name" value="HAD-like_sf"/>
</dbReference>
<evidence type="ECO:0000256" key="4">
    <source>
        <dbReference type="ARBA" id="ARBA00013078"/>
    </source>
</evidence>
<comment type="pathway">
    <text evidence="2">Organic acid metabolism; glycolate biosynthesis; glycolate from 2-phosphoglycolate: step 1/1.</text>
</comment>
<evidence type="ECO:0000256" key="1">
    <source>
        <dbReference type="ARBA" id="ARBA00000830"/>
    </source>
</evidence>
<dbReference type="InterPro" id="IPR006439">
    <property type="entry name" value="HAD-SF_hydro_IA"/>
</dbReference>
<dbReference type="NCBIfam" id="TIGR01549">
    <property type="entry name" value="HAD-SF-IA-v1"/>
    <property type="match status" value="1"/>
</dbReference>
<dbReference type="Proteomes" id="UP000282125">
    <property type="component" value="Unassembled WGS sequence"/>
</dbReference>
<comment type="catalytic activity">
    <reaction evidence="1">
        <text>2-phosphoglycolate + H2O = glycolate + phosphate</text>
        <dbReference type="Rhea" id="RHEA:14369"/>
        <dbReference type="ChEBI" id="CHEBI:15377"/>
        <dbReference type="ChEBI" id="CHEBI:29805"/>
        <dbReference type="ChEBI" id="CHEBI:43474"/>
        <dbReference type="ChEBI" id="CHEBI:58033"/>
        <dbReference type="EC" id="3.1.3.18"/>
    </reaction>
</comment>
<evidence type="ECO:0000313" key="6">
    <source>
        <dbReference type="Proteomes" id="UP000282125"/>
    </source>
</evidence>
<name>A0A3P3DG18_9RHOB</name>
<dbReference type="InterPro" id="IPR023214">
    <property type="entry name" value="HAD_sf"/>
</dbReference>
<dbReference type="EC" id="3.1.3.18" evidence="4"/>